<dbReference type="Pfam" id="PF00196">
    <property type="entry name" value="GerE"/>
    <property type="match status" value="1"/>
</dbReference>
<evidence type="ECO:0000256" key="1">
    <source>
        <dbReference type="ARBA" id="ARBA00022553"/>
    </source>
</evidence>
<dbReference type="PRINTS" id="PR00038">
    <property type="entry name" value="HTHLUXR"/>
</dbReference>
<dbReference type="SUPFAM" id="SSF52172">
    <property type="entry name" value="CheY-like"/>
    <property type="match status" value="1"/>
</dbReference>
<reference evidence="6 7" key="1">
    <citation type="submission" date="2018-09" db="EMBL/GenBank/DDBJ databases">
        <title>Micromonospora sp. nov. MS1-9, isolated from a root of Musa sp.</title>
        <authorList>
            <person name="Kuncharoen N."/>
            <person name="Kudo T."/>
            <person name="Ohkuma M."/>
            <person name="Yuki M."/>
            <person name="Tanasupawat S."/>
        </authorList>
    </citation>
    <scope>NUCLEOTIDE SEQUENCE [LARGE SCALE GENOMIC DNA]</scope>
    <source>
        <strain evidence="6 7">MS1-9</strain>
    </source>
</reference>
<feature type="domain" description="Response regulatory" evidence="5">
    <location>
        <begin position="9"/>
        <end position="125"/>
    </location>
</feature>
<dbReference type="PANTHER" id="PTHR43214:SF42">
    <property type="entry name" value="TRANSCRIPTIONAL REGULATORY PROTEIN DESR"/>
    <property type="match status" value="1"/>
</dbReference>
<dbReference type="Gene3D" id="1.10.10.10">
    <property type="entry name" value="Winged helix-like DNA-binding domain superfamily/Winged helix DNA-binding domain"/>
    <property type="match status" value="1"/>
</dbReference>
<dbReference type="SMART" id="SM00448">
    <property type="entry name" value="REC"/>
    <property type="match status" value="1"/>
</dbReference>
<dbReference type="AlphaFoldDB" id="A0A3A9Y5H5"/>
<dbReference type="Pfam" id="PF00072">
    <property type="entry name" value="Response_reg"/>
    <property type="match status" value="1"/>
</dbReference>
<dbReference type="InterPro" id="IPR000792">
    <property type="entry name" value="Tscrpt_reg_LuxR_C"/>
</dbReference>
<dbReference type="GO" id="GO:0006355">
    <property type="term" value="P:regulation of DNA-templated transcription"/>
    <property type="evidence" value="ECO:0007669"/>
    <property type="project" value="InterPro"/>
</dbReference>
<dbReference type="Proteomes" id="UP000275865">
    <property type="component" value="Unassembled WGS sequence"/>
</dbReference>
<dbReference type="CDD" id="cd17535">
    <property type="entry name" value="REC_NarL-like"/>
    <property type="match status" value="1"/>
</dbReference>
<dbReference type="GO" id="GO:0000160">
    <property type="term" value="P:phosphorelay signal transduction system"/>
    <property type="evidence" value="ECO:0007669"/>
    <property type="project" value="InterPro"/>
</dbReference>
<feature type="modified residue" description="4-aspartylphosphate" evidence="3">
    <location>
        <position position="60"/>
    </location>
</feature>
<dbReference type="PANTHER" id="PTHR43214">
    <property type="entry name" value="TWO-COMPONENT RESPONSE REGULATOR"/>
    <property type="match status" value="1"/>
</dbReference>
<protein>
    <submittedName>
        <fullName evidence="6">DNA-binding response regulator</fullName>
    </submittedName>
</protein>
<evidence type="ECO:0000256" key="2">
    <source>
        <dbReference type="ARBA" id="ARBA00023125"/>
    </source>
</evidence>
<dbReference type="InterPro" id="IPR039420">
    <property type="entry name" value="WalR-like"/>
</dbReference>
<dbReference type="Gene3D" id="3.40.50.2300">
    <property type="match status" value="1"/>
</dbReference>
<name>A0A3A9Y5H5_9ACTN</name>
<dbReference type="CDD" id="cd06170">
    <property type="entry name" value="LuxR_C_like"/>
    <property type="match status" value="1"/>
</dbReference>
<evidence type="ECO:0000259" key="4">
    <source>
        <dbReference type="PROSITE" id="PS50043"/>
    </source>
</evidence>
<keyword evidence="2 6" id="KW-0238">DNA-binding</keyword>
<dbReference type="InterPro" id="IPR011006">
    <property type="entry name" value="CheY-like_superfamily"/>
</dbReference>
<dbReference type="InterPro" id="IPR016032">
    <property type="entry name" value="Sig_transdc_resp-reg_C-effctor"/>
</dbReference>
<dbReference type="SMART" id="SM00421">
    <property type="entry name" value="HTH_LUXR"/>
    <property type="match status" value="1"/>
</dbReference>
<evidence type="ECO:0000259" key="5">
    <source>
        <dbReference type="PROSITE" id="PS50110"/>
    </source>
</evidence>
<accession>A0A3A9Y5H5</accession>
<evidence type="ECO:0000313" key="6">
    <source>
        <dbReference type="EMBL" id="RKN32282.1"/>
    </source>
</evidence>
<gene>
    <name evidence="6" type="ORF">D7044_13550</name>
</gene>
<comment type="caution">
    <text evidence="6">The sequence shown here is derived from an EMBL/GenBank/DDBJ whole genome shotgun (WGS) entry which is preliminary data.</text>
</comment>
<dbReference type="PROSITE" id="PS50043">
    <property type="entry name" value="HTH_LUXR_2"/>
    <property type="match status" value="1"/>
</dbReference>
<keyword evidence="1 3" id="KW-0597">Phosphoprotein</keyword>
<evidence type="ECO:0000256" key="3">
    <source>
        <dbReference type="PROSITE-ProRule" id="PRU00169"/>
    </source>
</evidence>
<dbReference type="InterPro" id="IPR036388">
    <property type="entry name" value="WH-like_DNA-bd_sf"/>
</dbReference>
<dbReference type="SUPFAM" id="SSF46894">
    <property type="entry name" value="C-terminal effector domain of the bipartite response regulators"/>
    <property type="match status" value="1"/>
</dbReference>
<sequence length="207" mass="21925">MTEPGTPIRVILADDELLLREAVMTLLALEDGITVLGTAATGAEAVELVRKARPDVAVLDLEMPTQDGIEAAAEIQLIAPGTRVVLLTRHARPAVLRRALDAGVSAFVTKATSVKELPSILRSVASGGRYVDGAVATAALSESNCPLTEREIDVLRESLDGATIRVIAERTHLAPGTVRNYISTAMTKLGAANRVQAARVAWNEGWI</sequence>
<dbReference type="InterPro" id="IPR058245">
    <property type="entry name" value="NreC/VraR/RcsB-like_REC"/>
</dbReference>
<proteinExistence type="predicted"/>
<evidence type="ECO:0000313" key="7">
    <source>
        <dbReference type="Proteomes" id="UP000275865"/>
    </source>
</evidence>
<feature type="domain" description="HTH luxR-type" evidence="4">
    <location>
        <begin position="140"/>
        <end position="205"/>
    </location>
</feature>
<dbReference type="PROSITE" id="PS50110">
    <property type="entry name" value="RESPONSE_REGULATORY"/>
    <property type="match status" value="1"/>
</dbReference>
<dbReference type="EMBL" id="RAZT01000006">
    <property type="protein sequence ID" value="RKN32282.1"/>
    <property type="molecule type" value="Genomic_DNA"/>
</dbReference>
<dbReference type="RefSeq" id="WP_120689070.1">
    <property type="nucleotide sequence ID" value="NZ_RAZT01000006.1"/>
</dbReference>
<dbReference type="GO" id="GO:0003677">
    <property type="term" value="F:DNA binding"/>
    <property type="evidence" value="ECO:0007669"/>
    <property type="project" value="UniProtKB-KW"/>
</dbReference>
<organism evidence="6 7">
    <name type="scientific">Micromonospora musae</name>
    <dbReference type="NCBI Taxonomy" id="1894970"/>
    <lineage>
        <taxon>Bacteria</taxon>
        <taxon>Bacillati</taxon>
        <taxon>Actinomycetota</taxon>
        <taxon>Actinomycetes</taxon>
        <taxon>Micromonosporales</taxon>
        <taxon>Micromonosporaceae</taxon>
        <taxon>Micromonospora</taxon>
    </lineage>
</organism>
<dbReference type="InterPro" id="IPR001789">
    <property type="entry name" value="Sig_transdc_resp-reg_receiver"/>
</dbReference>